<keyword evidence="2" id="KW-1185">Reference proteome</keyword>
<evidence type="ECO:0000313" key="1">
    <source>
        <dbReference type="EMBL" id="TYO93330.1"/>
    </source>
</evidence>
<dbReference type="AlphaFoldDB" id="A0A5S4ZN11"/>
<protein>
    <submittedName>
        <fullName evidence="1">Uncharacterized protein</fullName>
    </submittedName>
</protein>
<reference evidence="1 2" key="1">
    <citation type="submission" date="2019-07" db="EMBL/GenBank/DDBJ databases">
        <title>Genomic Encyclopedia of Type Strains, Phase I: the one thousand microbial genomes (KMG-I) project.</title>
        <authorList>
            <person name="Kyrpides N."/>
        </authorList>
    </citation>
    <scope>NUCLEOTIDE SEQUENCE [LARGE SCALE GENOMIC DNA]</scope>
    <source>
        <strain evidence="1 2">DSM 6562</strain>
    </source>
</reference>
<dbReference type="EMBL" id="VNHM01000019">
    <property type="protein sequence ID" value="TYO93330.1"/>
    <property type="molecule type" value="Genomic_DNA"/>
</dbReference>
<accession>A0A5S4ZN11</accession>
<proteinExistence type="predicted"/>
<gene>
    <name evidence="1" type="ORF">LX24_02656</name>
</gene>
<comment type="caution">
    <text evidence="1">The sequence shown here is derived from an EMBL/GenBank/DDBJ whole genome shotgun (WGS) entry which is preliminary data.</text>
</comment>
<name>A0A5S4ZN11_9FIRM</name>
<sequence>MGKGRFAVEYLGDYRVGFEDWKTGLKHTILLDESMYKGNEALLENIDTWVDPISEYKVVDKDNNGVCEVTSIQRVTGIAHVDTIARLQTTYRMGRGYQPSTITLVDINGKVLAEKKI</sequence>
<organism evidence="1 2">
    <name type="scientific">Desulfallas thermosapovorans DSM 6562</name>
    <dbReference type="NCBI Taxonomy" id="1121431"/>
    <lineage>
        <taxon>Bacteria</taxon>
        <taxon>Bacillati</taxon>
        <taxon>Bacillota</taxon>
        <taxon>Clostridia</taxon>
        <taxon>Eubacteriales</taxon>
        <taxon>Desulfallaceae</taxon>
        <taxon>Desulfallas</taxon>
    </lineage>
</organism>
<dbReference type="Proteomes" id="UP000323166">
    <property type="component" value="Unassembled WGS sequence"/>
</dbReference>
<evidence type="ECO:0000313" key="2">
    <source>
        <dbReference type="Proteomes" id="UP000323166"/>
    </source>
</evidence>